<proteinExistence type="predicted"/>
<sequence>MSYSSPATIAFSPNHEPELLTENPLQLFAQKLSFLVQNVRHSPEELAEAGCDVDSLFLMLNRLESANAS</sequence>
<dbReference type="RefSeq" id="WP_162667044.1">
    <property type="nucleotide sequence ID" value="NZ_LR593886.1"/>
</dbReference>
<dbReference type="KEGG" id="gms:SOIL9_55780"/>
<dbReference type="Proteomes" id="UP000464178">
    <property type="component" value="Chromosome"/>
</dbReference>
<evidence type="ECO:0000313" key="2">
    <source>
        <dbReference type="Proteomes" id="UP000464178"/>
    </source>
</evidence>
<accession>A0A6P2CUU8</accession>
<gene>
    <name evidence="1" type="ORF">SOIL9_55780</name>
</gene>
<name>A0A6P2CUU8_9BACT</name>
<organism evidence="1 2">
    <name type="scientific">Gemmata massiliana</name>
    <dbReference type="NCBI Taxonomy" id="1210884"/>
    <lineage>
        <taxon>Bacteria</taxon>
        <taxon>Pseudomonadati</taxon>
        <taxon>Planctomycetota</taxon>
        <taxon>Planctomycetia</taxon>
        <taxon>Gemmatales</taxon>
        <taxon>Gemmataceae</taxon>
        <taxon>Gemmata</taxon>
    </lineage>
</organism>
<dbReference type="AlphaFoldDB" id="A0A6P2CUU8"/>
<protein>
    <submittedName>
        <fullName evidence="1">Uncharacterized protein</fullName>
    </submittedName>
</protein>
<evidence type="ECO:0000313" key="1">
    <source>
        <dbReference type="EMBL" id="VTR92136.1"/>
    </source>
</evidence>
<keyword evidence="2" id="KW-1185">Reference proteome</keyword>
<dbReference type="EMBL" id="LR593886">
    <property type="protein sequence ID" value="VTR92136.1"/>
    <property type="molecule type" value="Genomic_DNA"/>
</dbReference>
<reference evidence="1 2" key="1">
    <citation type="submission" date="2019-05" db="EMBL/GenBank/DDBJ databases">
        <authorList>
            <consortium name="Science for Life Laboratories"/>
        </authorList>
    </citation>
    <scope>NUCLEOTIDE SEQUENCE [LARGE SCALE GENOMIC DNA]</scope>
    <source>
        <strain evidence="1">Soil9</strain>
    </source>
</reference>